<evidence type="ECO:0000313" key="2">
    <source>
        <dbReference type="EMBL" id="KAG5205793.1"/>
    </source>
</evidence>
<reference evidence="2 3" key="1">
    <citation type="submission" date="2020-12" db="EMBL/GenBank/DDBJ databases">
        <title>De novo assembly of Tibetan sheep genome.</title>
        <authorList>
            <person name="Li X."/>
        </authorList>
    </citation>
    <scope>NUCLEOTIDE SEQUENCE [LARGE SCALE GENOMIC DNA]</scope>
    <source>
        <tissue evidence="2">Heart</tissue>
    </source>
</reference>
<organism evidence="2 3">
    <name type="scientific">Ovis aries</name>
    <name type="common">Sheep</name>
    <dbReference type="NCBI Taxonomy" id="9940"/>
    <lineage>
        <taxon>Eukaryota</taxon>
        <taxon>Metazoa</taxon>
        <taxon>Chordata</taxon>
        <taxon>Craniata</taxon>
        <taxon>Vertebrata</taxon>
        <taxon>Euteleostomi</taxon>
        <taxon>Mammalia</taxon>
        <taxon>Eutheria</taxon>
        <taxon>Laurasiatheria</taxon>
        <taxon>Artiodactyla</taxon>
        <taxon>Ruminantia</taxon>
        <taxon>Pecora</taxon>
        <taxon>Bovidae</taxon>
        <taxon>Caprinae</taxon>
        <taxon>Ovis</taxon>
    </lineage>
</organism>
<evidence type="ECO:0000313" key="3">
    <source>
        <dbReference type="Proteomes" id="UP000664991"/>
    </source>
</evidence>
<comment type="caution">
    <text evidence="2">The sequence shown here is derived from an EMBL/GenBank/DDBJ whole genome shotgun (WGS) entry which is preliminary data.</text>
</comment>
<sequence length="369" mass="39103">MYMLYTKPGTHPKTAYVVRRMIGCAAGPQQSGNSRELLNDGLNLCHLLPEITTGPDPAGVPGSGAYGEEVSVHPPCLPGPQVSGLDPQEPEFNDSGNRRHTASLRQEQGGQGAQDLTPAFQWRDISPCAVCEDTTERFLAVAGRKQIYESSPGKFLSASPPLTRGKLPKSAQCGSGIHTGLLECVSLLSQECSTINVLTLCPRDGTVAEDVPVWEELLLLRPGLWRQRPVTATRAPGGKAPLDGGSTRSQQASPEFLTPCSLMEHQWASCWAKFPSRNRVPSPVWLAVGAGTLRPLQRRLAVACRQDALVTAAEPMEGVHLLPGSLAAITAAAAAALALCLRAASGDGCGRVPSIPSKRASGEHMAQAR</sequence>
<gene>
    <name evidence="2" type="ORF">JEQ12_019043</name>
</gene>
<accession>A0A836A8I6</accession>
<dbReference type="AlphaFoldDB" id="A0A836A8I6"/>
<evidence type="ECO:0000256" key="1">
    <source>
        <dbReference type="SAM" id="MobiDB-lite"/>
    </source>
</evidence>
<dbReference type="EMBL" id="JAEMGP010000008">
    <property type="protein sequence ID" value="KAG5205793.1"/>
    <property type="molecule type" value="Genomic_DNA"/>
</dbReference>
<protein>
    <submittedName>
        <fullName evidence="2">Uncharacterized protein</fullName>
    </submittedName>
</protein>
<name>A0A836A8I6_SHEEP</name>
<dbReference type="Proteomes" id="UP000664991">
    <property type="component" value="Unassembled WGS sequence"/>
</dbReference>
<feature type="region of interest" description="Disordered" evidence="1">
    <location>
        <begin position="230"/>
        <end position="249"/>
    </location>
</feature>
<proteinExistence type="predicted"/>
<feature type="region of interest" description="Disordered" evidence="1">
    <location>
        <begin position="79"/>
        <end position="113"/>
    </location>
</feature>